<evidence type="ECO:0000256" key="1">
    <source>
        <dbReference type="ARBA" id="ARBA00004141"/>
    </source>
</evidence>
<feature type="region of interest" description="Disordered" evidence="6">
    <location>
        <begin position="1"/>
        <end position="21"/>
    </location>
</feature>
<evidence type="ECO:0000256" key="6">
    <source>
        <dbReference type="SAM" id="MobiDB-lite"/>
    </source>
</evidence>
<organism evidence="7 8">
    <name type="scientific">Asterophora parasitica</name>
    <dbReference type="NCBI Taxonomy" id="117018"/>
    <lineage>
        <taxon>Eukaryota</taxon>
        <taxon>Fungi</taxon>
        <taxon>Dikarya</taxon>
        <taxon>Basidiomycota</taxon>
        <taxon>Agaricomycotina</taxon>
        <taxon>Agaricomycetes</taxon>
        <taxon>Agaricomycetidae</taxon>
        <taxon>Agaricales</taxon>
        <taxon>Tricholomatineae</taxon>
        <taxon>Lyophyllaceae</taxon>
        <taxon>Asterophora</taxon>
    </lineage>
</organism>
<name>A0A9P7G9Y4_9AGAR</name>
<protein>
    <submittedName>
        <fullName evidence="7">Uncharacterized protein</fullName>
    </submittedName>
</protein>
<keyword evidence="5" id="KW-0472">Membrane</keyword>
<keyword evidence="8" id="KW-1185">Reference proteome</keyword>
<evidence type="ECO:0000256" key="5">
    <source>
        <dbReference type="ARBA" id="ARBA00023136"/>
    </source>
</evidence>
<evidence type="ECO:0000256" key="2">
    <source>
        <dbReference type="ARBA" id="ARBA00022448"/>
    </source>
</evidence>
<evidence type="ECO:0000313" key="8">
    <source>
        <dbReference type="Proteomes" id="UP000775547"/>
    </source>
</evidence>
<dbReference type="PANTHER" id="PTHR43791">
    <property type="entry name" value="PERMEASE-RELATED"/>
    <property type="match status" value="1"/>
</dbReference>
<dbReference type="AlphaFoldDB" id="A0A9P7G9Y4"/>
<proteinExistence type="predicted"/>
<evidence type="ECO:0000256" key="3">
    <source>
        <dbReference type="ARBA" id="ARBA00022692"/>
    </source>
</evidence>
<reference evidence="7" key="2">
    <citation type="submission" date="2021-10" db="EMBL/GenBank/DDBJ databases">
        <title>Phylogenomics reveals ancestral predisposition of the termite-cultivated fungus Termitomyces towards a domesticated lifestyle.</title>
        <authorList>
            <person name="Auxier B."/>
            <person name="Grum-Grzhimaylo A."/>
            <person name="Cardenas M.E."/>
            <person name="Lodge J.D."/>
            <person name="Laessoe T."/>
            <person name="Pedersen O."/>
            <person name="Smith M.E."/>
            <person name="Kuyper T.W."/>
            <person name="Franco-Molano E.A."/>
            <person name="Baroni T.J."/>
            <person name="Aanen D.K."/>
        </authorList>
    </citation>
    <scope>NUCLEOTIDE SEQUENCE</scope>
    <source>
        <strain evidence="7">AP01</strain>
        <tissue evidence="7">Mycelium</tissue>
    </source>
</reference>
<sequence>MSVLTHSSYDDTISGDKEKDRVTVVEQAPEQSVLVSEEEYKKILRKLDIHLLPFVSVLYLLSFLDRANIGNARIAGLADDLHLDGLKYNVQYLSKALAPLYLEYAFQHIDLLFKH</sequence>
<keyword evidence="2" id="KW-0813">Transport</keyword>
<feature type="compositionally biased region" description="Polar residues" evidence="6">
    <location>
        <begin position="1"/>
        <end position="11"/>
    </location>
</feature>
<dbReference type="Proteomes" id="UP000775547">
    <property type="component" value="Unassembled WGS sequence"/>
</dbReference>
<dbReference type="GO" id="GO:0022857">
    <property type="term" value="F:transmembrane transporter activity"/>
    <property type="evidence" value="ECO:0007669"/>
    <property type="project" value="TreeGrafter"/>
</dbReference>
<keyword evidence="4" id="KW-1133">Transmembrane helix</keyword>
<dbReference type="GO" id="GO:0016020">
    <property type="term" value="C:membrane"/>
    <property type="evidence" value="ECO:0007669"/>
    <property type="project" value="UniProtKB-SubCell"/>
</dbReference>
<comment type="caution">
    <text evidence="7">The sequence shown here is derived from an EMBL/GenBank/DDBJ whole genome shotgun (WGS) entry which is preliminary data.</text>
</comment>
<evidence type="ECO:0000313" key="7">
    <source>
        <dbReference type="EMBL" id="KAG5643390.1"/>
    </source>
</evidence>
<gene>
    <name evidence="7" type="ORF">DXG03_001004</name>
</gene>
<evidence type="ECO:0000256" key="4">
    <source>
        <dbReference type="ARBA" id="ARBA00022989"/>
    </source>
</evidence>
<dbReference type="PANTHER" id="PTHR43791:SF36">
    <property type="entry name" value="TRANSPORTER, PUTATIVE (AFU_ORTHOLOGUE AFUA_6G08340)-RELATED"/>
    <property type="match status" value="1"/>
</dbReference>
<keyword evidence="3" id="KW-0812">Transmembrane</keyword>
<reference evidence="7" key="1">
    <citation type="submission" date="2020-07" db="EMBL/GenBank/DDBJ databases">
        <authorList>
            <person name="Nieuwenhuis M."/>
            <person name="Van De Peppel L.J.J."/>
        </authorList>
    </citation>
    <scope>NUCLEOTIDE SEQUENCE</scope>
    <source>
        <strain evidence="7">AP01</strain>
        <tissue evidence="7">Mycelium</tissue>
    </source>
</reference>
<accession>A0A9P7G9Y4</accession>
<comment type="subcellular location">
    <subcellularLocation>
        <location evidence="1">Membrane</location>
        <topology evidence="1">Multi-pass membrane protein</topology>
    </subcellularLocation>
</comment>
<dbReference type="OrthoDB" id="2962993at2759"/>
<dbReference type="EMBL" id="JABCKV010000116">
    <property type="protein sequence ID" value="KAG5643390.1"/>
    <property type="molecule type" value="Genomic_DNA"/>
</dbReference>